<dbReference type="InterPro" id="IPR011644">
    <property type="entry name" value="Heme_NO-bd"/>
</dbReference>
<dbReference type="Pfam" id="PF07700">
    <property type="entry name" value="HNOB"/>
    <property type="match status" value="1"/>
</dbReference>
<proteinExistence type="predicted"/>
<organism evidence="2 3">
    <name type="scientific">Hasllibacter halocynthiae</name>
    <dbReference type="NCBI Taxonomy" id="595589"/>
    <lineage>
        <taxon>Bacteria</taxon>
        <taxon>Pseudomonadati</taxon>
        <taxon>Pseudomonadota</taxon>
        <taxon>Alphaproteobacteria</taxon>
        <taxon>Rhodobacterales</taxon>
        <taxon>Roseobacteraceae</taxon>
        <taxon>Hasllibacter</taxon>
    </lineage>
</organism>
<dbReference type="InterPro" id="IPR038158">
    <property type="entry name" value="H-NOX_domain_sf"/>
</dbReference>
<accession>A0A2T0X7A6</accession>
<dbReference type="InterPro" id="IPR024096">
    <property type="entry name" value="NO_sig/Golgi_transp_ligand-bd"/>
</dbReference>
<evidence type="ECO:0000259" key="1">
    <source>
        <dbReference type="Pfam" id="PF07700"/>
    </source>
</evidence>
<sequence>MHGLMNRAVQDFLTVTYGEAAWRSIAAEAGVPERGFEALLTYDDALIGVVLRVASRRLRKRSSDLLEDMGTFLVSHPRMERVRRLLRFGGSDFDDFLQSLEDLPARAELALPTLDAIPRFVLRDDGRGRFLLTATYAIPGISHIMMGALRAIADDYGALVLIEAVEPAEGRPDDGESVRITLSLADFRAGRGFDLAGSGEGRGG</sequence>
<evidence type="ECO:0000313" key="3">
    <source>
        <dbReference type="Proteomes" id="UP000238801"/>
    </source>
</evidence>
<dbReference type="GO" id="GO:0020037">
    <property type="term" value="F:heme binding"/>
    <property type="evidence" value="ECO:0007669"/>
    <property type="project" value="InterPro"/>
</dbReference>
<dbReference type="Gene3D" id="3.90.1520.10">
    <property type="entry name" value="H-NOX domain"/>
    <property type="match status" value="1"/>
</dbReference>
<name>A0A2T0X7A6_9RHOB</name>
<reference evidence="2 3" key="1">
    <citation type="submission" date="2018-03" db="EMBL/GenBank/DDBJ databases">
        <title>Genomic Encyclopedia of Archaeal and Bacterial Type Strains, Phase II (KMG-II): from individual species to whole genera.</title>
        <authorList>
            <person name="Goeker M."/>
        </authorList>
    </citation>
    <scope>NUCLEOTIDE SEQUENCE [LARGE SCALE GENOMIC DNA]</scope>
    <source>
        <strain evidence="2 3">DSM 29318</strain>
    </source>
</reference>
<dbReference type="EMBL" id="PVTT01000001">
    <property type="protein sequence ID" value="PRY94828.1"/>
    <property type="molecule type" value="Genomic_DNA"/>
</dbReference>
<dbReference type="AlphaFoldDB" id="A0A2T0X7A6"/>
<dbReference type="SUPFAM" id="SSF111126">
    <property type="entry name" value="Ligand-binding domain in the NO signalling and Golgi transport"/>
    <property type="match status" value="1"/>
</dbReference>
<dbReference type="RefSeq" id="WP_106159286.1">
    <property type="nucleotide sequence ID" value="NZ_PVTT01000001.1"/>
</dbReference>
<feature type="domain" description="Heme NO-binding" evidence="1">
    <location>
        <begin position="2"/>
        <end position="161"/>
    </location>
</feature>
<gene>
    <name evidence="2" type="ORF">BCF33_0429</name>
</gene>
<keyword evidence="3" id="KW-1185">Reference proteome</keyword>
<evidence type="ECO:0000313" key="2">
    <source>
        <dbReference type="EMBL" id="PRY94828.1"/>
    </source>
</evidence>
<dbReference type="PANTHER" id="PTHR45655">
    <property type="entry name" value="GUANYLATE CYCLASE SOLUBLE SUBUNIT BETA-2"/>
    <property type="match status" value="1"/>
</dbReference>
<comment type="caution">
    <text evidence="2">The sequence shown here is derived from an EMBL/GenBank/DDBJ whole genome shotgun (WGS) entry which is preliminary data.</text>
</comment>
<protein>
    <submittedName>
        <fullName evidence="2">Heme-NO-binding protein</fullName>
    </submittedName>
</protein>
<dbReference type="PANTHER" id="PTHR45655:SF13">
    <property type="entry name" value="SOLUBLE GUANYLATE CYCLASE GCY-32-RELATED"/>
    <property type="match status" value="1"/>
</dbReference>
<dbReference type="OrthoDB" id="981203at2"/>
<dbReference type="Proteomes" id="UP000238801">
    <property type="component" value="Unassembled WGS sequence"/>
</dbReference>